<proteinExistence type="predicted"/>
<evidence type="ECO:0000313" key="1">
    <source>
        <dbReference type="EMBL" id="KAK9214617.1"/>
    </source>
</evidence>
<keyword evidence="2" id="KW-1185">Reference proteome</keyword>
<name>A0AAP0MLD7_9ROSI</name>
<reference evidence="1 2" key="1">
    <citation type="submission" date="2024-05" db="EMBL/GenBank/DDBJ databases">
        <title>Haplotype-resolved chromosome-level genome assembly of Huyou (Citrus changshanensis).</title>
        <authorList>
            <person name="Miao C."/>
            <person name="Chen W."/>
            <person name="Wu Y."/>
            <person name="Wang L."/>
            <person name="Zhao S."/>
            <person name="Grierson D."/>
            <person name="Xu C."/>
            <person name="Chen K."/>
        </authorList>
    </citation>
    <scope>NUCLEOTIDE SEQUENCE [LARGE SCALE GENOMIC DNA]</scope>
    <source>
        <strain evidence="1">01-14</strain>
        <tissue evidence="1">Leaf</tissue>
    </source>
</reference>
<dbReference type="AlphaFoldDB" id="A0AAP0MLD7"/>
<evidence type="ECO:0000313" key="2">
    <source>
        <dbReference type="Proteomes" id="UP001428341"/>
    </source>
</evidence>
<organism evidence="1 2">
    <name type="scientific">Citrus x changshan-huyou</name>
    <dbReference type="NCBI Taxonomy" id="2935761"/>
    <lineage>
        <taxon>Eukaryota</taxon>
        <taxon>Viridiplantae</taxon>
        <taxon>Streptophyta</taxon>
        <taxon>Embryophyta</taxon>
        <taxon>Tracheophyta</taxon>
        <taxon>Spermatophyta</taxon>
        <taxon>Magnoliopsida</taxon>
        <taxon>eudicotyledons</taxon>
        <taxon>Gunneridae</taxon>
        <taxon>Pentapetalae</taxon>
        <taxon>rosids</taxon>
        <taxon>malvids</taxon>
        <taxon>Sapindales</taxon>
        <taxon>Rutaceae</taxon>
        <taxon>Aurantioideae</taxon>
        <taxon>Citrus</taxon>
    </lineage>
</organism>
<protein>
    <submittedName>
        <fullName evidence="1">Uncharacterized protein</fullName>
    </submittedName>
</protein>
<dbReference type="EMBL" id="JBCGBO010000003">
    <property type="protein sequence ID" value="KAK9214617.1"/>
    <property type="molecule type" value="Genomic_DNA"/>
</dbReference>
<gene>
    <name evidence="1" type="ORF">WN944_006610</name>
</gene>
<accession>A0AAP0MLD7</accession>
<comment type="caution">
    <text evidence="1">The sequence shown here is derived from an EMBL/GenBank/DDBJ whole genome shotgun (WGS) entry which is preliminary data.</text>
</comment>
<sequence length="94" mass="11399">MVKLVFLAWNLKKWLQERSWEMIITTKVVREISVIFHECISRPWITFSEYPQEAFDRLFGNFKNVGFAYTSTEEELKEAVRKCVKSRYPDWMLE</sequence>
<dbReference type="Proteomes" id="UP001428341">
    <property type="component" value="Unassembled WGS sequence"/>
</dbReference>